<feature type="region of interest" description="Disordered" evidence="2">
    <location>
        <begin position="1538"/>
        <end position="1626"/>
    </location>
</feature>
<feature type="compositionally biased region" description="Polar residues" evidence="2">
    <location>
        <begin position="1766"/>
        <end position="1778"/>
    </location>
</feature>
<organism evidence="3 4">
    <name type="scientific">Phaeomoniella chlamydospora</name>
    <name type="common">Phaeoacremonium chlamydosporum</name>
    <dbReference type="NCBI Taxonomy" id="158046"/>
    <lineage>
        <taxon>Eukaryota</taxon>
        <taxon>Fungi</taxon>
        <taxon>Dikarya</taxon>
        <taxon>Ascomycota</taxon>
        <taxon>Pezizomycotina</taxon>
        <taxon>Eurotiomycetes</taxon>
        <taxon>Chaetothyriomycetidae</taxon>
        <taxon>Phaeomoniellales</taxon>
        <taxon>Phaeomoniellaceae</taxon>
        <taxon>Phaeomoniella</taxon>
    </lineage>
</organism>
<evidence type="ECO:0000256" key="1">
    <source>
        <dbReference type="SAM" id="Coils"/>
    </source>
</evidence>
<feature type="compositionally biased region" description="Gly residues" evidence="2">
    <location>
        <begin position="1780"/>
        <end position="1791"/>
    </location>
</feature>
<name>A0A0G2E324_PHACM</name>
<gene>
    <name evidence="3" type="ORF">UCRPC4_g05604</name>
</gene>
<protein>
    <recommendedName>
        <fullName evidence="5">Chromosome segregation atpase family protein</fullName>
    </recommendedName>
</protein>
<accession>A0A0G2E324</accession>
<evidence type="ECO:0008006" key="5">
    <source>
        <dbReference type="Google" id="ProtNLM"/>
    </source>
</evidence>
<evidence type="ECO:0000313" key="4">
    <source>
        <dbReference type="Proteomes" id="UP000053317"/>
    </source>
</evidence>
<feature type="compositionally biased region" description="Gly residues" evidence="2">
    <location>
        <begin position="1915"/>
        <end position="1926"/>
    </location>
</feature>
<feature type="compositionally biased region" description="Low complexity" evidence="2">
    <location>
        <begin position="1541"/>
        <end position="1553"/>
    </location>
</feature>
<feature type="compositionally biased region" description="Polar residues" evidence="2">
    <location>
        <begin position="1737"/>
        <end position="1749"/>
    </location>
</feature>
<feature type="compositionally biased region" description="Polar residues" evidence="2">
    <location>
        <begin position="18"/>
        <end position="34"/>
    </location>
</feature>
<sequence>MLALQNMRSQSERDTPLGNITNHNGSARQSSPGFDALSSQLLSLTSICTNLQREMAQLSRRSKDNATDLISLKEATNSRDEDIRKSLKELSLNLNDRLLDTPTGPHSGHNLNAFLLEDKAHITPSRSKNFSLPRIPSPNSFAASIDRELAGTPSLVSSDGAASIALLEKVLREMGTKEGQEKIMGILDELSEKSPQAQQTSWDPSLSQKLEEILRYMKENMNSQALVKASNAGFSNAEFNSPRSGQITRVGREVTPQVDDKGLSGPSAQIISDEMMTLLKRIKGSVTEGGGLTNEVKALVRELRGEVLGMGRELARKLEHAESSQGSETREIQGLDREEITQIVETGLKDLRKHLDQVMREKRRESMPARSPFEAQEIYHAVRNAVTESMPQDKTQQNANPLEKEEILQAVREAWGDCKPEIELQGFGIEREEIIDCIKQGMQSYQAQSHAREAGASYDEVLEAVQRGLQDFRPPPIETESSITREEILMAVRECLETFDFPVATSAIPREIELTRDDVFEAVKDGLATQAPISKEIEFNREDLFDAVKAGLEGAPTPLGGIGEQVLEQMHEFITSMKTEFKQYSAANGRDTEQVLDAMKDGLEDLRADIESYVDRASDVTGKDEIIETVKEAFRALQDDMEKGFANAPRPAGPVDTPELLDAMEKEFNYLRETITKTMVQSASPNDKAEILDAIRDISESDRGSSLTVDTSNVAAMVKEELEHLRETLASMLVRQGGTIEREEIQEAVREAMDAHHVSRKMDGSESMLSNTSELLDAFQEGVEGIRADMQKLADRPVDMSSGFDILDDIKENLQNVRSEIEKLHDNQQQLAEVSAPRDQELMSSEGNLISTEIEGLKVMITQLRIKVEALDSMPPQPAPEPSANSVTKDDLEELFGTLKDVQLGVNDLSTREPPAADVSNSATKEDIDAIETLVRNAKAHLEQLDPEQIAKFEHIEALDDMLIKVKETVDSHKETGVSKEEFGILESMLKDVAAGIEELQGKVNAEIPEEEKVTKADIQAVETLCLDTKTQIEELNLPDPESLPNKADIESLHDKLKGLQEQIEADNELTAQAFDARKTEHGGLATKIDDAQAIINDLREELMKKLDGSEEGIVELAKTLESHNETFGTFATAAGLSEVTELLKEHFEKTHANHDATKLEVEERDAALSVKHDETKAALSKEIGDKLEEKFTELMIKYDDAQQASEASRSENTEAMTNTKTVVDDLKTLLDTLGTTVTETCERMGDDAKTVFNRVDETHGKVEELREELRTNTQAEHNVTRDEIAKTISAAERLEAQLNEHHPAVLDAIKDIANIVGQHYEHSQKASEEVKSTISSIPSAIPPLLPAPQPAPQIELPPPEKYDDSAVHEKLKTLIDYAGEAKDSLSNMTKLDEIKESLSNMSKLDEIHQKVLSAAAEISTMVATQSRLMAEHHDSKAQEAAEAAIALEKRTAQKENVEADIVRLSLEREEIAASVAALRRDQADLSGQTKRLTREVGVLETALNMRQEEMKVMESRAESLEKRILEGVMDHARSLMISRNSSTIGSNISGTSKKSREERRDKAMSLKRVPSAASSVATTKASSTSQQPSGVSSAVGLALKRRAPLQEGGNSRPCSAQGRRILSTSHVTPRPSLIVPEHHRALIHAPASNKNQGVGGGVGSLMSLKRSHSVKSNPSSYYGGRKASWGGRRSSNIANKENEIFCEEDEEEGEDGTRSIHEGDEEYEGSDTGTERRTSFAGTESDLYTVTDSMADGPGSAVSGMDSYGGSTTESNVSSTKGEVGGEMGEGGRYIGADGKEIGDDGSSFSESIVTGPTNNEDAETEGEETPLPTPSPEQHEEEEEGKILALLHAPTPEESPSADNQQLGATGGDAAGNMPSHLAGLDPPPNMKDIVMYQPSDSGLGSELPTAALSARGGTGAGGEGYFE</sequence>
<keyword evidence="4" id="KW-1185">Reference proteome</keyword>
<feature type="compositionally biased region" description="Basic and acidic residues" evidence="2">
    <location>
        <begin position="1555"/>
        <end position="1565"/>
    </location>
</feature>
<feature type="compositionally biased region" description="Acidic residues" evidence="2">
    <location>
        <begin position="1701"/>
        <end position="1711"/>
    </location>
</feature>
<evidence type="ECO:0000313" key="3">
    <source>
        <dbReference type="EMBL" id="KKY17462.1"/>
    </source>
</evidence>
<feature type="compositionally biased region" description="Low complexity" evidence="2">
    <location>
        <begin position="1570"/>
        <end position="1594"/>
    </location>
</feature>
<feature type="region of interest" description="Disordered" evidence="2">
    <location>
        <begin position="1667"/>
        <end position="1687"/>
    </location>
</feature>
<keyword evidence="1" id="KW-0175">Coiled coil</keyword>
<feature type="region of interest" description="Disordered" evidence="2">
    <location>
        <begin position="1"/>
        <end position="34"/>
    </location>
</feature>
<feature type="coiled-coil region" evidence="1">
    <location>
        <begin position="807"/>
        <end position="834"/>
    </location>
</feature>
<dbReference type="Proteomes" id="UP000053317">
    <property type="component" value="Unassembled WGS sequence"/>
</dbReference>
<comment type="caution">
    <text evidence="3">The sequence shown here is derived from an EMBL/GenBank/DDBJ whole genome shotgun (WGS) entry which is preliminary data.</text>
</comment>
<feature type="compositionally biased region" description="Polar residues" evidence="2">
    <location>
        <begin position="1804"/>
        <end position="1817"/>
    </location>
</feature>
<dbReference type="EMBL" id="LCWF01000146">
    <property type="protein sequence ID" value="KKY17462.1"/>
    <property type="molecule type" value="Genomic_DNA"/>
</dbReference>
<feature type="region of interest" description="Disordered" evidence="2">
    <location>
        <begin position="1701"/>
        <end position="1926"/>
    </location>
</feature>
<proteinExistence type="predicted"/>
<reference evidence="3 4" key="2">
    <citation type="submission" date="2015-05" db="EMBL/GenBank/DDBJ databases">
        <authorList>
            <person name="Morales-Cruz A."/>
            <person name="Amrine K.C."/>
            <person name="Cantu D."/>
        </authorList>
    </citation>
    <scope>NUCLEOTIDE SEQUENCE [LARGE SCALE GENOMIC DNA]</scope>
    <source>
        <strain evidence="3">UCRPC4</strain>
    </source>
</reference>
<reference evidence="3 4" key="1">
    <citation type="submission" date="2015-05" db="EMBL/GenBank/DDBJ databases">
        <title>Distinctive expansion of gene families associated with plant cell wall degradation and secondary metabolism in the genomes of grapevine trunk pathogens.</title>
        <authorList>
            <person name="Lawrence D.P."/>
            <person name="Travadon R."/>
            <person name="Rolshausen P.E."/>
            <person name="Baumgartner K."/>
        </authorList>
    </citation>
    <scope>NUCLEOTIDE SEQUENCE [LARGE SCALE GENOMIC DNA]</scope>
    <source>
        <strain evidence="3">UCRPC4</strain>
    </source>
</reference>
<evidence type="ECO:0000256" key="2">
    <source>
        <dbReference type="SAM" id="MobiDB-lite"/>
    </source>
</evidence>
<dbReference type="OrthoDB" id="5423371at2759"/>